<organism evidence="1 2">
    <name type="scientific">Paramagnetospirillum kuznetsovii</name>
    <dbReference type="NCBI Taxonomy" id="2053833"/>
    <lineage>
        <taxon>Bacteria</taxon>
        <taxon>Pseudomonadati</taxon>
        <taxon>Pseudomonadota</taxon>
        <taxon>Alphaproteobacteria</taxon>
        <taxon>Rhodospirillales</taxon>
        <taxon>Magnetospirillaceae</taxon>
        <taxon>Paramagnetospirillum</taxon>
    </lineage>
</organism>
<dbReference type="EMBL" id="PGTO01000027">
    <property type="protein sequence ID" value="RAU20298.1"/>
    <property type="molecule type" value="Genomic_DNA"/>
</dbReference>
<sequence length="129" mass="14302">MTYLYQHNAIRLGKEQEPRQPWCQFLPGVMPFMFHRIASFVVALGLLTSAIPAQACGRSGTDMGHGFPAVPMIATNTATGETRIMWRLSGVLHAQEAGYIRLTPHETGDRWDAAQKGENDIAQWYLSAA</sequence>
<proteinExistence type="predicted"/>
<dbReference type="AlphaFoldDB" id="A0A364NTA2"/>
<evidence type="ECO:0000313" key="2">
    <source>
        <dbReference type="Proteomes" id="UP000251075"/>
    </source>
</evidence>
<name>A0A364NTA2_9PROT</name>
<gene>
    <name evidence="1" type="ORF">CU669_19215</name>
</gene>
<evidence type="ECO:0000313" key="1">
    <source>
        <dbReference type="EMBL" id="RAU20298.1"/>
    </source>
</evidence>
<reference evidence="1 2" key="1">
    <citation type="submission" date="2017-11" db="EMBL/GenBank/DDBJ databases">
        <title>Draft genome sequence of magnetotactic bacterium Magnetospirillum kuznetsovii LBB-42.</title>
        <authorList>
            <person name="Grouzdev D.S."/>
            <person name="Rysina M.S."/>
            <person name="Baslerov R.V."/>
            <person name="Koziaeva V."/>
        </authorList>
    </citation>
    <scope>NUCLEOTIDE SEQUENCE [LARGE SCALE GENOMIC DNA]</scope>
    <source>
        <strain evidence="1 2">LBB-42</strain>
    </source>
</reference>
<keyword evidence="2" id="KW-1185">Reference proteome</keyword>
<dbReference type="Proteomes" id="UP000251075">
    <property type="component" value="Unassembled WGS sequence"/>
</dbReference>
<comment type="caution">
    <text evidence="1">The sequence shown here is derived from an EMBL/GenBank/DDBJ whole genome shotgun (WGS) entry which is preliminary data.</text>
</comment>
<accession>A0A364NTA2</accession>
<protein>
    <submittedName>
        <fullName evidence="1">Uncharacterized protein</fullName>
    </submittedName>
</protein>